<dbReference type="PANTHER" id="PTHR26379">
    <property type="entry name" value="BTB/POZ AND MATH DOMAIN-CONTAINING PROTEIN 1"/>
    <property type="match status" value="1"/>
</dbReference>
<dbReference type="InterPro" id="IPR008974">
    <property type="entry name" value="TRAF-like"/>
</dbReference>
<dbReference type="Pfam" id="PF22486">
    <property type="entry name" value="MATH_2"/>
    <property type="match status" value="1"/>
</dbReference>
<dbReference type="InterPro" id="IPR045005">
    <property type="entry name" value="BPM1-6"/>
</dbReference>
<dbReference type="SUPFAM" id="SSF54695">
    <property type="entry name" value="POZ domain"/>
    <property type="match status" value="1"/>
</dbReference>
<dbReference type="PROSITE" id="PS50144">
    <property type="entry name" value="MATH"/>
    <property type="match status" value="1"/>
</dbReference>
<gene>
    <name evidence="5" type="ORF">EJB05_22766</name>
</gene>
<evidence type="ECO:0000256" key="2">
    <source>
        <dbReference type="ARBA" id="ARBA00010846"/>
    </source>
</evidence>
<evidence type="ECO:0000313" key="6">
    <source>
        <dbReference type="Proteomes" id="UP000324897"/>
    </source>
</evidence>
<dbReference type="CDD" id="cd00121">
    <property type="entry name" value="MATH"/>
    <property type="match status" value="1"/>
</dbReference>
<dbReference type="GO" id="GO:0016567">
    <property type="term" value="P:protein ubiquitination"/>
    <property type="evidence" value="ECO:0007669"/>
    <property type="project" value="InterPro"/>
</dbReference>
<dbReference type="Pfam" id="PF00651">
    <property type="entry name" value="BTB"/>
    <property type="match status" value="1"/>
</dbReference>
<dbReference type="SUPFAM" id="SSF49599">
    <property type="entry name" value="TRAF domain-like"/>
    <property type="match status" value="1"/>
</dbReference>
<feature type="domain" description="MATH" evidence="4">
    <location>
        <begin position="25"/>
        <end position="157"/>
    </location>
</feature>
<dbReference type="Gene3D" id="2.60.210.10">
    <property type="entry name" value="Apoptosis, Tumor Necrosis Factor Receptor Associated Protein 2, Chain A"/>
    <property type="match status" value="1"/>
</dbReference>
<comment type="similarity">
    <text evidence="2">Belongs to the Tdpoz family.</text>
</comment>
<organism evidence="5 6">
    <name type="scientific">Eragrostis curvula</name>
    <name type="common">weeping love grass</name>
    <dbReference type="NCBI Taxonomy" id="38414"/>
    <lineage>
        <taxon>Eukaryota</taxon>
        <taxon>Viridiplantae</taxon>
        <taxon>Streptophyta</taxon>
        <taxon>Embryophyta</taxon>
        <taxon>Tracheophyta</taxon>
        <taxon>Spermatophyta</taxon>
        <taxon>Magnoliopsida</taxon>
        <taxon>Liliopsida</taxon>
        <taxon>Poales</taxon>
        <taxon>Poaceae</taxon>
        <taxon>PACMAD clade</taxon>
        <taxon>Chloridoideae</taxon>
        <taxon>Eragrostideae</taxon>
        <taxon>Eragrostidinae</taxon>
        <taxon>Eragrostis</taxon>
    </lineage>
</organism>
<dbReference type="InterPro" id="IPR002083">
    <property type="entry name" value="MATH/TRAF_dom"/>
</dbReference>
<proteinExistence type="inferred from homology"/>
<protein>
    <recommendedName>
        <fullName evidence="7">BTB domain-containing protein</fullName>
    </recommendedName>
</protein>
<feature type="non-terminal residue" evidence="5">
    <location>
        <position position="1"/>
    </location>
</feature>
<dbReference type="CDD" id="cd18280">
    <property type="entry name" value="BTB_POZ_BPM_plant"/>
    <property type="match status" value="1"/>
</dbReference>
<dbReference type="Gene3D" id="3.30.710.10">
    <property type="entry name" value="Potassium Channel Kv1.1, Chain A"/>
    <property type="match status" value="1"/>
</dbReference>
<evidence type="ECO:0000313" key="5">
    <source>
        <dbReference type="EMBL" id="TVU31097.1"/>
    </source>
</evidence>
<evidence type="ECO:0000259" key="3">
    <source>
        <dbReference type="PROSITE" id="PS50097"/>
    </source>
</evidence>
<sequence>MASPGYAANDIGVPSRSAIVGGTDTGHHLLDIEGYSLTKEPLPTGKCICSSSFYLSARASSWRICYFPNGDQPDDAEFISVYLELYYGGVVPVSGRARFSLLNQAGQPVPSHSQITEMHDFIQLGGTRFGFSKFIKRAWLEESEHLKDDRFTIRCDVFVSKELRTESRAAPPAFVKVPPSDLHLHFGNLLEDKKGADVMYQVGGETFLAHRCVLAARSAVFEAELFGPMKESANMAVIPVVDMEAEVFGALLHFVYTDMLHCGSGSKLQQASMAQHLLVAADRYGLERLKLLCEDKLCKHIDMDSVVTILLLAEQHNCPGLKKACFKFLSSPIDSEDSNGK</sequence>
<comment type="pathway">
    <text evidence="1">Protein modification; protein ubiquitination.</text>
</comment>
<evidence type="ECO:0000256" key="1">
    <source>
        <dbReference type="ARBA" id="ARBA00004906"/>
    </source>
</evidence>
<dbReference type="Proteomes" id="UP000324897">
    <property type="component" value="Chromosome 1"/>
</dbReference>
<dbReference type="AlphaFoldDB" id="A0A5J9V6Q3"/>
<dbReference type="PANTHER" id="PTHR26379:SF396">
    <property type="entry name" value="BTB_POZ DOMAIN CONTAINING PROTEIN"/>
    <property type="match status" value="1"/>
</dbReference>
<feature type="domain" description="BTB" evidence="3">
    <location>
        <begin position="196"/>
        <end position="264"/>
    </location>
</feature>
<dbReference type="Pfam" id="PF24570">
    <property type="entry name" value="BACK_BPM_SPOP"/>
    <property type="match status" value="1"/>
</dbReference>
<evidence type="ECO:0000259" key="4">
    <source>
        <dbReference type="PROSITE" id="PS50144"/>
    </source>
</evidence>
<dbReference type="EMBL" id="RWGY01000011">
    <property type="protein sequence ID" value="TVU31097.1"/>
    <property type="molecule type" value="Genomic_DNA"/>
</dbReference>
<dbReference type="PROSITE" id="PS50097">
    <property type="entry name" value="BTB"/>
    <property type="match status" value="1"/>
</dbReference>
<dbReference type="SMART" id="SM00225">
    <property type="entry name" value="BTB"/>
    <property type="match status" value="1"/>
</dbReference>
<dbReference type="Gramene" id="TVU31097">
    <property type="protein sequence ID" value="TVU31097"/>
    <property type="gene ID" value="EJB05_22766"/>
</dbReference>
<accession>A0A5J9V6Q3</accession>
<dbReference type="InterPro" id="IPR056423">
    <property type="entry name" value="BACK_BPM_SPOP"/>
</dbReference>
<dbReference type="InterPro" id="IPR000210">
    <property type="entry name" value="BTB/POZ_dom"/>
</dbReference>
<dbReference type="OrthoDB" id="6359816at2759"/>
<dbReference type="InterPro" id="IPR011333">
    <property type="entry name" value="SKP1/BTB/POZ_sf"/>
</dbReference>
<comment type="caution">
    <text evidence="5">The sequence shown here is derived from an EMBL/GenBank/DDBJ whole genome shotgun (WGS) entry which is preliminary data.</text>
</comment>
<keyword evidence="6" id="KW-1185">Reference proteome</keyword>
<evidence type="ECO:0008006" key="7">
    <source>
        <dbReference type="Google" id="ProtNLM"/>
    </source>
</evidence>
<reference evidence="5 6" key="1">
    <citation type="journal article" date="2019" name="Sci. Rep.">
        <title>A high-quality genome of Eragrostis curvula grass provides insights into Poaceae evolution and supports new strategies to enhance forage quality.</title>
        <authorList>
            <person name="Carballo J."/>
            <person name="Santos B.A.C.M."/>
            <person name="Zappacosta D."/>
            <person name="Garbus I."/>
            <person name="Selva J.P."/>
            <person name="Gallo C.A."/>
            <person name="Diaz A."/>
            <person name="Albertini E."/>
            <person name="Caccamo M."/>
            <person name="Echenique V."/>
        </authorList>
    </citation>
    <scope>NUCLEOTIDE SEQUENCE [LARGE SCALE GENOMIC DNA]</scope>
    <source>
        <strain evidence="6">cv. Victoria</strain>
        <tissue evidence="5">Leaf</tissue>
    </source>
</reference>
<name>A0A5J9V6Q3_9POAL</name>